<dbReference type="EMBL" id="MU154733">
    <property type="protein sequence ID" value="KAF9488081.1"/>
    <property type="molecule type" value="Genomic_DNA"/>
</dbReference>
<protein>
    <recommendedName>
        <fullName evidence="1">CxC2-like cysteine cluster KDZ transposase-associated domain-containing protein</fullName>
    </recommendedName>
</protein>
<accession>A0A9P5ZIG8</accession>
<reference evidence="2" key="1">
    <citation type="submission" date="2020-11" db="EMBL/GenBank/DDBJ databases">
        <authorList>
            <consortium name="DOE Joint Genome Institute"/>
            <person name="Ahrendt S."/>
            <person name="Riley R."/>
            <person name="Andreopoulos W."/>
            <person name="Labutti K."/>
            <person name="Pangilinan J."/>
            <person name="Ruiz-Duenas F.J."/>
            <person name="Barrasa J.M."/>
            <person name="Sanchez-Garcia M."/>
            <person name="Camarero S."/>
            <person name="Miyauchi S."/>
            <person name="Serrano A."/>
            <person name="Linde D."/>
            <person name="Babiker R."/>
            <person name="Drula E."/>
            <person name="Ayuso-Fernandez I."/>
            <person name="Pacheco R."/>
            <person name="Padilla G."/>
            <person name="Ferreira P."/>
            <person name="Barriuso J."/>
            <person name="Kellner H."/>
            <person name="Castanera R."/>
            <person name="Alfaro M."/>
            <person name="Ramirez L."/>
            <person name="Pisabarro A.G."/>
            <person name="Kuo A."/>
            <person name="Tritt A."/>
            <person name="Lipzen A."/>
            <person name="He G."/>
            <person name="Yan M."/>
            <person name="Ng V."/>
            <person name="Cullen D."/>
            <person name="Martin F."/>
            <person name="Rosso M.-N."/>
            <person name="Henrissat B."/>
            <person name="Hibbett D."/>
            <person name="Martinez A.T."/>
            <person name="Grigoriev I.V."/>
        </authorList>
    </citation>
    <scope>NUCLEOTIDE SEQUENCE</scope>
    <source>
        <strain evidence="2">ATCC 90797</strain>
    </source>
</reference>
<keyword evidence="3" id="KW-1185">Reference proteome</keyword>
<dbReference type="InterPro" id="IPR041457">
    <property type="entry name" value="CxC2_KDZ-assoc"/>
</dbReference>
<proteinExistence type="predicted"/>
<feature type="non-terminal residue" evidence="2">
    <location>
        <position position="1"/>
    </location>
</feature>
<evidence type="ECO:0000259" key="1">
    <source>
        <dbReference type="Pfam" id="PF18803"/>
    </source>
</evidence>
<sequence length="151" mass="17373">CFDKQLYCQECIVKQHKDNLFHELEKWNSCFFERCSLQSLRLRLQLCHPFEDGCVRPTPSFSDVFTVITSHCLVPVSVNYCRCMTAVLHNLQLLRFGLFPAMTTDPQTAATFKVLRLFQILTFSFKVSGYEFYQSLVQLTNNTGGPVPVSC</sequence>
<dbReference type="Pfam" id="PF18803">
    <property type="entry name" value="CxC2"/>
    <property type="match status" value="1"/>
</dbReference>
<evidence type="ECO:0000313" key="3">
    <source>
        <dbReference type="Proteomes" id="UP000807025"/>
    </source>
</evidence>
<dbReference type="OrthoDB" id="2682806at2759"/>
<name>A0A9P5ZIG8_PLEER</name>
<organism evidence="2 3">
    <name type="scientific">Pleurotus eryngii</name>
    <name type="common">Boletus of the steppes</name>
    <dbReference type="NCBI Taxonomy" id="5323"/>
    <lineage>
        <taxon>Eukaryota</taxon>
        <taxon>Fungi</taxon>
        <taxon>Dikarya</taxon>
        <taxon>Basidiomycota</taxon>
        <taxon>Agaricomycotina</taxon>
        <taxon>Agaricomycetes</taxon>
        <taxon>Agaricomycetidae</taxon>
        <taxon>Agaricales</taxon>
        <taxon>Pleurotineae</taxon>
        <taxon>Pleurotaceae</taxon>
        <taxon>Pleurotus</taxon>
    </lineage>
</organism>
<comment type="caution">
    <text evidence="2">The sequence shown here is derived from an EMBL/GenBank/DDBJ whole genome shotgun (WGS) entry which is preliminary data.</text>
</comment>
<dbReference type="AlphaFoldDB" id="A0A9P5ZIG8"/>
<dbReference type="Proteomes" id="UP000807025">
    <property type="component" value="Unassembled WGS sequence"/>
</dbReference>
<gene>
    <name evidence="2" type="ORF">BDN71DRAFT_1403806</name>
</gene>
<evidence type="ECO:0000313" key="2">
    <source>
        <dbReference type="EMBL" id="KAF9488081.1"/>
    </source>
</evidence>
<feature type="domain" description="CxC2-like cysteine cluster KDZ transposase-associated" evidence="1">
    <location>
        <begin position="37"/>
        <end position="144"/>
    </location>
</feature>